<comment type="similarity">
    <text evidence="3">Belongs to the pinin family.</text>
</comment>
<evidence type="ECO:0000256" key="1">
    <source>
        <dbReference type="ARBA" id="ARBA00004324"/>
    </source>
</evidence>
<feature type="domain" description="Pinin/SDK" evidence="24">
    <location>
        <begin position="8"/>
        <end position="55"/>
    </location>
</feature>
<evidence type="ECO:0000256" key="18">
    <source>
        <dbReference type="ARBA" id="ARBA00023187"/>
    </source>
</evidence>
<dbReference type="GO" id="GO:0006397">
    <property type="term" value="P:mRNA processing"/>
    <property type="evidence" value="ECO:0007669"/>
    <property type="project" value="UniProtKB-KW"/>
</dbReference>
<proteinExistence type="inferred from homology"/>
<dbReference type="AlphaFoldDB" id="A0A8T0DH76"/>
<feature type="compositionally biased region" description="Basic and acidic residues" evidence="22">
    <location>
        <begin position="367"/>
        <end position="380"/>
    </location>
</feature>
<evidence type="ECO:0000256" key="14">
    <source>
        <dbReference type="ARBA" id="ARBA00023054"/>
    </source>
</evidence>
<dbReference type="GO" id="GO:0071013">
    <property type="term" value="C:catalytic step 2 spliceosome"/>
    <property type="evidence" value="ECO:0007669"/>
    <property type="project" value="TreeGrafter"/>
</dbReference>
<comment type="subunit">
    <text evidence="20">Found in a mRNA splicing-dependent exon junction complex (EJC). Found in a complex with SR proteins. Found in a mRNP complex with RNPS1. Component of the PSAP complex consisting of RNPS1, SAP18 and PNN. Interacts with PNISR, CTBP1, CTBP2, KRT8, KRT18, KRT19, PS1D/PNO40, PPIG, RNPS1, SFRS4 and SRRM2. Identified in the spliceosome C complex.</text>
</comment>
<evidence type="ECO:0000256" key="5">
    <source>
        <dbReference type="ARBA" id="ARBA00022481"/>
    </source>
</evidence>
<evidence type="ECO:0000313" key="25">
    <source>
        <dbReference type="EMBL" id="KAF8567175.1"/>
    </source>
</evidence>
<keyword evidence="12" id="KW-0007">Acetylation</keyword>
<keyword evidence="16" id="KW-0010">Activator</keyword>
<dbReference type="GO" id="GO:0008380">
    <property type="term" value="P:RNA splicing"/>
    <property type="evidence" value="ECO:0007669"/>
    <property type="project" value="UniProtKB-KW"/>
</dbReference>
<evidence type="ECO:0000256" key="6">
    <source>
        <dbReference type="ARBA" id="ARBA00022499"/>
    </source>
</evidence>
<evidence type="ECO:0000256" key="19">
    <source>
        <dbReference type="ARBA" id="ARBA00023242"/>
    </source>
</evidence>
<sequence>MMSAVAPIDILRQNLEIAKEQLKNVDSDIKRITGRDPTEDRYLRRIADGGGRRFSSKQNLKAGIVRGVILNPDISEKQKAPEDDLQVSLASVVCVSDSRSRLDASKTMRKSDKDRGKRMLGILQGTLNQFRKESAAATNAPQMAKRRQVDARLEARAEQEKERLRKERAELFRCRREQQLEVALLQQKMRIFKGFEVWKAEMEKMIGFCRTETKPAIYFRPKVQNDEAKRRVQETAQVIHELIKHRQRKLDLGFEETATLRRRQFASQSEPGQFGGMDADDTRRPLHDWSSPQKPNTLSSSVHSLGNVQSQITAGGRTKTQKLRSNSAAPADFGELSDASETFAIGDEEPLLMEEEHLPSNSGQSPTRDKFKSRDKHSENDPFLSTKVDTRTVRVSANESAYTHSTSY</sequence>
<evidence type="ECO:0000256" key="20">
    <source>
        <dbReference type="ARBA" id="ARBA00025916"/>
    </source>
</evidence>
<keyword evidence="13" id="KW-0805">Transcription regulation</keyword>
<dbReference type="GO" id="GO:0016607">
    <property type="term" value="C:nuclear speck"/>
    <property type="evidence" value="ECO:0007669"/>
    <property type="project" value="UniProtKB-SubCell"/>
</dbReference>
<feature type="domain" description="Pinin/SDK/MemA protein" evidence="23">
    <location>
        <begin position="112"/>
        <end position="236"/>
    </location>
</feature>
<gene>
    <name evidence="25" type="ORF">P879_06220</name>
</gene>
<dbReference type="OrthoDB" id="330772at2759"/>
<dbReference type="Pfam" id="PF04696">
    <property type="entry name" value="Pinin_SDK_memA"/>
    <property type="match status" value="1"/>
</dbReference>
<keyword evidence="5" id="KW-0488">Methylation</keyword>
<feature type="coiled-coil region" evidence="21">
    <location>
        <begin position="150"/>
        <end position="177"/>
    </location>
</feature>
<keyword evidence="19" id="KW-0539">Nucleus</keyword>
<evidence type="ECO:0000259" key="23">
    <source>
        <dbReference type="Pfam" id="PF04696"/>
    </source>
</evidence>
<keyword evidence="6" id="KW-1017">Isopeptide bond</keyword>
<dbReference type="InterPro" id="IPR006786">
    <property type="entry name" value="Pinin_SDK_MemA"/>
</dbReference>
<keyword evidence="8" id="KW-0507">mRNA processing</keyword>
<evidence type="ECO:0000259" key="24">
    <source>
        <dbReference type="Pfam" id="PF04697"/>
    </source>
</evidence>
<evidence type="ECO:0000256" key="16">
    <source>
        <dbReference type="ARBA" id="ARBA00023159"/>
    </source>
</evidence>
<evidence type="ECO:0000256" key="4">
    <source>
        <dbReference type="ARBA" id="ARBA00020056"/>
    </source>
</evidence>
<dbReference type="Pfam" id="PF04697">
    <property type="entry name" value="Pinin_SDK_N"/>
    <property type="match status" value="1"/>
</dbReference>
<dbReference type="PANTHER" id="PTHR12707:SF0">
    <property type="entry name" value="PININ"/>
    <property type="match status" value="1"/>
</dbReference>
<keyword evidence="26" id="KW-1185">Reference proteome</keyword>
<evidence type="ECO:0000256" key="8">
    <source>
        <dbReference type="ARBA" id="ARBA00022664"/>
    </source>
</evidence>
<evidence type="ECO:0000313" key="26">
    <source>
        <dbReference type="Proteomes" id="UP000699462"/>
    </source>
</evidence>
<evidence type="ECO:0000256" key="17">
    <source>
        <dbReference type="ARBA" id="ARBA00023163"/>
    </source>
</evidence>
<keyword evidence="17" id="KW-0804">Transcription</keyword>
<keyword evidence="15" id="KW-0238">DNA-binding</keyword>
<name>A0A8T0DH76_9TREM</name>
<feature type="region of interest" description="Disordered" evidence="22">
    <location>
        <begin position="263"/>
        <end position="390"/>
    </location>
</feature>
<evidence type="ECO:0000256" key="2">
    <source>
        <dbReference type="ARBA" id="ARBA00004568"/>
    </source>
</evidence>
<keyword evidence="18" id="KW-0508">mRNA splicing</keyword>
<keyword evidence="10" id="KW-0832">Ubl conjugation</keyword>
<dbReference type="GO" id="GO:0030057">
    <property type="term" value="C:desmosome"/>
    <property type="evidence" value="ECO:0007669"/>
    <property type="project" value="UniProtKB-SubCell"/>
</dbReference>
<evidence type="ECO:0000256" key="7">
    <source>
        <dbReference type="ARBA" id="ARBA00022553"/>
    </source>
</evidence>
<protein>
    <recommendedName>
        <fullName evidence="4">Pinin</fullName>
    </recommendedName>
</protein>
<evidence type="ECO:0000256" key="9">
    <source>
        <dbReference type="ARBA" id="ARBA00022728"/>
    </source>
</evidence>
<dbReference type="InterPro" id="IPR006787">
    <property type="entry name" value="Pinin_SDK_N"/>
</dbReference>
<keyword evidence="11" id="KW-0965">Cell junction</keyword>
<evidence type="ECO:0000256" key="22">
    <source>
        <dbReference type="SAM" id="MobiDB-lite"/>
    </source>
</evidence>
<accession>A0A8T0DH76</accession>
<comment type="subcellular location">
    <subcellularLocation>
        <location evidence="2">Cell junction</location>
        <location evidence="2">Desmosome</location>
    </subcellularLocation>
    <subcellularLocation>
        <location evidence="1">Nucleus speckle</location>
    </subcellularLocation>
</comment>
<dbReference type="InterPro" id="IPR039853">
    <property type="entry name" value="Pinin"/>
</dbReference>
<organism evidence="25 26">
    <name type="scientific">Paragonimus westermani</name>
    <dbReference type="NCBI Taxonomy" id="34504"/>
    <lineage>
        <taxon>Eukaryota</taxon>
        <taxon>Metazoa</taxon>
        <taxon>Spiralia</taxon>
        <taxon>Lophotrochozoa</taxon>
        <taxon>Platyhelminthes</taxon>
        <taxon>Trematoda</taxon>
        <taxon>Digenea</taxon>
        <taxon>Plagiorchiida</taxon>
        <taxon>Troglotremata</taxon>
        <taxon>Troglotrematidae</taxon>
        <taxon>Paragonimus</taxon>
    </lineage>
</organism>
<keyword evidence="9" id="KW-0747">Spliceosome</keyword>
<evidence type="ECO:0000256" key="21">
    <source>
        <dbReference type="SAM" id="Coils"/>
    </source>
</evidence>
<dbReference type="EMBL" id="JTDF01004131">
    <property type="protein sequence ID" value="KAF8567175.1"/>
    <property type="molecule type" value="Genomic_DNA"/>
</dbReference>
<evidence type="ECO:0000256" key="10">
    <source>
        <dbReference type="ARBA" id="ARBA00022843"/>
    </source>
</evidence>
<dbReference type="Proteomes" id="UP000699462">
    <property type="component" value="Unassembled WGS sequence"/>
</dbReference>
<keyword evidence="7" id="KW-0597">Phosphoprotein</keyword>
<evidence type="ECO:0000256" key="12">
    <source>
        <dbReference type="ARBA" id="ARBA00022990"/>
    </source>
</evidence>
<feature type="coiled-coil region" evidence="21">
    <location>
        <begin position="8"/>
        <end position="35"/>
    </location>
</feature>
<reference evidence="25 26" key="1">
    <citation type="submission" date="2019-07" db="EMBL/GenBank/DDBJ databases">
        <title>Annotation for the trematode Paragonimus westermani.</title>
        <authorList>
            <person name="Choi Y.-J."/>
        </authorList>
    </citation>
    <scope>NUCLEOTIDE SEQUENCE [LARGE SCALE GENOMIC DNA]</scope>
    <source>
        <strain evidence="25">180907_Pwestermani</strain>
    </source>
</reference>
<comment type="caution">
    <text evidence="25">The sequence shown here is derived from an EMBL/GenBank/DDBJ whole genome shotgun (WGS) entry which is preliminary data.</text>
</comment>
<dbReference type="PANTHER" id="PTHR12707">
    <property type="entry name" value="PINN"/>
    <property type="match status" value="1"/>
</dbReference>
<keyword evidence="14 21" id="KW-0175">Coiled coil</keyword>
<evidence type="ECO:0000256" key="11">
    <source>
        <dbReference type="ARBA" id="ARBA00022949"/>
    </source>
</evidence>
<evidence type="ECO:0000256" key="15">
    <source>
        <dbReference type="ARBA" id="ARBA00023125"/>
    </source>
</evidence>
<evidence type="ECO:0000256" key="3">
    <source>
        <dbReference type="ARBA" id="ARBA00010386"/>
    </source>
</evidence>
<feature type="compositionally biased region" description="Polar residues" evidence="22">
    <location>
        <begin position="290"/>
        <end position="313"/>
    </location>
</feature>
<dbReference type="GO" id="GO:0003677">
    <property type="term" value="F:DNA binding"/>
    <property type="evidence" value="ECO:0007669"/>
    <property type="project" value="UniProtKB-KW"/>
</dbReference>
<evidence type="ECO:0000256" key="13">
    <source>
        <dbReference type="ARBA" id="ARBA00023015"/>
    </source>
</evidence>